<feature type="non-terminal residue" evidence="1">
    <location>
        <position position="1"/>
    </location>
</feature>
<comment type="caution">
    <text evidence="1">The sequence shown here is derived from an EMBL/GenBank/DDBJ whole genome shotgun (WGS) entry which is preliminary data.</text>
</comment>
<keyword evidence="2" id="KW-1185">Reference proteome</keyword>
<dbReference type="AlphaFoldDB" id="A0A9N9DZ13"/>
<proteinExistence type="predicted"/>
<protein>
    <submittedName>
        <fullName evidence="1">8281_t:CDS:1</fullName>
    </submittedName>
</protein>
<gene>
    <name evidence="1" type="ORF">ALEPTO_LOCUS10251</name>
</gene>
<reference evidence="1" key="1">
    <citation type="submission" date="2021-06" db="EMBL/GenBank/DDBJ databases">
        <authorList>
            <person name="Kallberg Y."/>
            <person name="Tangrot J."/>
            <person name="Rosling A."/>
        </authorList>
    </citation>
    <scope>NUCLEOTIDE SEQUENCE</scope>
    <source>
        <strain evidence="1">FL130A</strain>
    </source>
</reference>
<evidence type="ECO:0000313" key="1">
    <source>
        <dbReference type="EMBL" id="CAG8658427.1"/>
    </source>
</evidence>
<organism evidence="1 2">
    <name type="scientific">Ambispora leptoticha</name>
    <dbReference type="NCBI Taxonomy" id="144679"/>
    <lineage>
        <taxon>Eukaryota</taxon>
        <taxon>Fungi</taxon>
        <taxon>Fungi incertae sedis</taxon>
        <taxon>Mucoromycota</taxon>
        <taxon>Glomeromycotina</taxon>
        <taxon>Glomeromycetes</taxon>
        <taxon>Archaeosporales</taxon>
        <taxon>Ambisporaceae</taxon>
        <taxon>Ambispora</taxon>
    </lineage>
</organism>
<dbReference type="Proteomes" id="UP000789508">
    <property type="component" value="Unassembled WGS sequence"/>
</dbReference>
<sequence>RSLVNETSDNAKNFFSREINDISENVEEFLKDKMKLDIIKELDSNNDTIENEWDNEEDSDWKLENNIETGREIQNHLLDISLDLI</sequence>
<dbReference type="EMBL" id="CAJVPS010010500">
    <property type="protein sequence ID" value="CAG8658427.1"/>
    <property type="molecule type" value="Genomic_DNA"/>
</dbReference>
<name>A0A9N9DZ13_9GLOM</name>
<accession>A0A9N9DZ13</accession>
<evidence type="ECO:0000313" key="2">
    <source>
        <dbReference type="Proteomes" id="UP000789508"/>
    </source>
</evidence>